<dbReference type="OrthoDB" id="9810101at2"/>
<evidence type="ECO:0000313" key="3">
    <source>
        <dbReference type="Proteomes" id="UP000317316"/>
    </source>
</evidence>
<comment type="caution">
    <text evidence="2">The sequence shown here is derived from an EMBL/GenBank/DDBJ whole genome shotgun (WGS) entry which is preliminary data.</text>
</comment>
<organism evidence="2 3">
    <name type="scientific">Psychrobacillus lasiicapitis</name>
    <dbReference type="NCBI Taxonomy" id="1636719"/>
    <lineage>
        <taxon>Bacteria</taxon>
        <taxon>Bacillati</taxon>
        <taxon>Bacillota</taxon>
        <taxon>Bacilli</taxon>
        <taxon>Bacillales</taxon>
        <taxon>Bacillaceae</taxon>
        <taxon>Psychrobacillus</taxon>
    </lineage>
</organism>
<proteinExistence type="predicted"/>
<dbReference type="EMBL" id="VDGH01000010">
    <property type="protein sequence ID" value="TQR10719.1"/>
    <property type="molecule type" value="Genomic_DNA"/>
</dbReference>
<protein>
    <submittedName>
        <fullName evidence="2">Uncharacterized protein</fullName>
    </submittedName>
</protein>
<sequence length="756" mass="86917">MSIWYKLGSIKDEVAWKASRAGNAVKDKVEEGFTKTYDKVDHIKENVLFEARWKMRDTKDFISDLRHNPTGTISDLKYRVSDMPADKLVGLLFPGSKARLSAQRLKDLDANLTAKANELNSLLDDKEVLERKVAIELENGGMVRQNIRNSLAVFASEFEKLHNKPEYKLKSIETKLNVKLAIDHGQGIEFSKLDSTLLKIYENDFSVLSLFKESPITATILKLREKSLTEEINQCMSEVVSCIRNIQKINHDLKKLYELTHSLNSELMKTKVLLDSEIEAFMDVMNVYGTDYELYDERADLVIDNVIKMVALAVRLLNTPIYSKEQGNELNTDIAFQVITDSERSLVESYGAERLNSLQEQYDEYTTLHFEDRALVSVQKMPDGRSVRRAFEDVLVGYASHYSNGNATSYSLASERQSYDHDFAEYRHVSLITDAYDYCVPFDKDYWKASINQVDGKHNIYTDHSGRYSIVTIGKTFGFDRFVIYDAKNNKSAQFDLNLGEFNYFDPAYQLISAALHPVGENRVEVILLGCLSGSMQNVYYNRYIYENGRLTEEGGQLWDNTLKVLNALEENQTIVHIEPSDELDGFVYMASERSFIDNIYTNQRQQTIALYRVQNGEAVSIQAPAKIMLDKKNVNEYIHNFAFNANNYDSNLIRDNYLYKYLGFGLANKVTIFGKRMFVLDYYSETGDYRLLCDDYRSHIGVSCKQRILEFNLDTDEMVAEMEIGIENSNVHEILYHNNRLYAIDLTQGLLVYTV</sequence>
<feature type="coiled-coil region" evidence="1">
    <location>
        <begin position="105"/>
        <end position="139"/>
    </location>
</feature>
<evidence type="ECO:0000256" key="1">
    <source>
        <dbReference type="SAM" id="Coils"/>
    </source>
</evidence>
<reference evidence="2 3" key="1">
    <citation type="submission" date="2019-05" db="EMBL/GenBank/DDBJ databases">
        <title>Psychrobacillus vulpis sp. nov., a new species isolated from feces of a red fox that inhabits in The Tablas de Daimiel Natural Park, Albacete, Spain.</title>
        <authorList>
            <person name="Rodriguez M."/>
            <person name="Reina J.C."/>
            <person name="Bejar V."/>
            <person name="Llamas I."/>
        </authorList>
    </citation>
    <scope>NUCLEOTIDE SEQUENCE [LARGE SCALE GENOMIC DNA]</scope>
    <source>
        <strain evidence="2 3">NEAU-3TGS17</strain>
    </source>
</reference>
<evidence type="ECO:0000313" key="2">
    <source>
        <dbReference type="EMBL" id="TQR10719.1"/>
    </source>
</evidence>
<keyword evidence="3" id="KW-1185">Reference proteome</keyword>
<gene>
    <name evidence="2" type="ORF">FG382_16780</name>
</gene>
<accession>A0A544SZW2</accession>
<dbReference type="Proteomes" id="UP000317316">
    <property type="component" value="Unassembled WGS sequence"/>
</dbReference>
<name>A0A544SZW2_9BACI</name>
<keyword evidence="1" id="KW-0175">Coiled coil</keyword>
<dbReference type="RefSeq" id="WP_142540039.1">
    <property type="nucleotide sequence ID" value="NZ_BMIE01000008.1"/>
</dbReference>
<dbReference type="AlphaFoldDB" id="A0A544SZW2"/>